<dbReference type="InterPro" id="IPR000531">
    <property type="entry name" value="Beta-barrel_TonB"/>
</dbReference>
<dbReference type="InterPro" id="IPR039426">
    <property type="entry name" value="TonB-dep_rcpt-like"/>
</dbReference>
<accession>A0A3E0E959</accession>
<sequence>MINAINSNYFGIKYRVIKIDTIHHNYYTLTKKKLFMKITLTKGGVFETVCLFLILLLSSANLAAQQIKTYTGIVTDSKLVPVPGANLVIKGTSNNAITDFDGKFSIKANVGETLSCNFIGFGNKEIKLSSNTSLTIVLQEDISTLNEVVVIGYGTLDKREVTSAVTHISGEDLIENGPTNAIESLTGKVAGLSITNTGGTDPNAGPSIQLRGVTSRAAGTGPLIVVDGVIGGNLYNINRNDIKSFDVLKDGSASAMYGTQGSNGVIIITTKTGKKGVAQANYNAYTSFSVPTNQLKSLSAEQFIENGRGIDYGAKTDWQKEVLRDVGIVKNHSLSLSGGSDFMTYRASLDFRDAEGLDIRSARKEYGGRIALTHTGKNDKYSVTVNFAPRFIKRDNADTNAITKALLLNPTYPVYDASTPGGYTDIPPGSEGNFNPVELLKLDLSGSEEKYLEMNSTFKLNLSDKLSTQVTIAQNTTDDFSYYFRPSISNLAIRSGYKGEANRAYNVNTQQNADWLVNYNNKFGRHSVKVVGGYTYQYNVKSGLSADNKDFTSDALTYNNLGDGTFQSEEEGRTGFGSNKQDSRLIAFFGRANYSFDDKYLLSASLRHEGSSKFGENNKWGNFPGLSVGWRLNKESFLKDVSWIDDLKLRADYGETGNQAFDNYKSLAIYGGFGQYLYDGKYYTVWGPGNNPNANLKWEVSKNINVGLDFGFYDNRITGSLNYYNRKQEDILGDYRSPVPPNVFSTTFVNVGSMRNEGFELDLSYDVIRNNNLNYNVTFVGSSNNNKFLSFSNELFEGQSYSDLVYLPSPGTPGPAQRLQEGRRIGEFYMWKFAGVDQFGNMLVLDKDNKVIHQNEATEDDKRFVGNGAPKYFASLNQKVTYKNWDLTVFLRGAFEYDIFNIHDFYYGLDSSPENENVLASAYGKNKLIKGDKVLTDYFLEKGDYVKLDVVTIGYTLKTKSGYFDSLRLFATGNNLATFTSFSGGDPTIYPVNGLTPGINGSKSYYPSATTYLLGINLNF</sequence>
<evidence type="ECO:0000256" key="1">
    <source>
        <dbReference type="ARBA" id="ARBA00004571"/>
    </source>
</evidence>
<keyword evidence="4 8" id="KW-0812">Transmembrane</keyword>
<dbReference type="Pfam" id="PF07715">
    <property type="entry name" value="Plug"/>
    <property type="match status" value="1"/>
</dbReference>
<dbReference type="Pfam" id="PF00593">
    <property type="entry name" value="TonB_dep_Rec_b-barrel"/>
    <property type="match status" value="1"/>
</dbReference>
<dbReference type="GO" id="GO:0009279">
    <property type="term" value="C:cell outer membrane"/>
    <property type="evidence" value="ECO:0007669"/>
    <property type="project" value="UniProtKB-SubCell"/>
</dbReference>
<keyword evidence="7 8" id="KW-0998">Cell outer membrane</keyword>
<reference evidence="12 13" key="1">
    <citation type="submission" date="2018-08" db="EMBL/GenBank/DDBJ databases">
        <title>Genomic Encyclopedia of Archaeal and Bacterial Type Strains, Phase II (KMG-II): from individual species to whole genera.</title>
        <authorList>
            <person name="Goeker M."/>
        </authorList>
    </citation>
    <scope>NUCLEOTIDE SEQUENCE [LARGE SCALE GENOMIC DNA]</scope>
    <source>
        <strain evidence="12 13">DSM 100880</strain>
    </source>
</reference>
<dbReference type="Pfam" id="PF13715">
    <property type="entry name" value="CarbopepD_reg_2"/>
    <property type="match status" value="1"/>
</dbReference>
<dbReference type="Proteomes" id="UP000257136">
    <property type="component" value="Unassembled WGS sequence"/>
</dbReference>
<dbReference type="InterPro" id="IPR036942">
    <property type="entry name" value="Beta-barrel_TonB_sf"/>
</dbReference>
<evidence type="ECO:0000259" key="10">
    <source>
        <dbReference type="Pfam" id="PF00593"/>
    </source>
</evidence>
<keyword evidence="13" id="KW-1185">Reference proteome</keyword>
<feature type="domain" description="TonB-dependent receptor-like beta-barrel" evidence="10">
    <location>
        <begin position="410"/>
        <end position="976"/>
    </location>
</feature>
<proteinExistence type="inferred from homology"/>
<dbReference type="EMBL" id="QUNI01000012">
    <property type="protein sequence ID" value="REG94751.1"/>
    <property type="molecule type" value="Genomic_DNA"/>
</dbReference>
<evidence type="ECO:0000256" key="9">
    <source>
        <dbReference type="RuleBase" id="RU003357"/>
    </source>
</evidence>
<dbReference type="NCBIfam" id="TIGR04057">
    <property type="entry name" value="SusC_RagA_signa"/>
    <property type="match status" value="1"/>
</dbReference>
<comment type="subcellular location">
    <subcellularLocation>
        <location evidence="1 8">Cell outer membrane</location>
        <topology evidence="1 8">Multi-pass membrane protein</topology>
    </subcellularLocation>
</comment>
<gene>
    <name evidence="12" type="ORF">C8P67_11242</name>
</gene>
<dbReference type="SUPFAM" id="SSF56935">
    <property type="entry name" value="Porins"/>
    <property type="match status" value="1"/>
</dbReference>
<dbReference type="Gene3D" id="2.170.130.10">
    <property type="entry name" value="TonB-dependent receptor, plug domain"/>
    <property type="match status" value="1"/>
</dbReference>
<dbReference type="NCBIfam" id="TIGR04056">
    <property type="entry name" value="OMP_RagA_SusC"/>
    <property type="match status" value="1"/>
</dbReference>
<keyword evidence="5 9" id="KW-0798">TonB box</keyword>
<evidence type="ECO:0000256" key="7">
    <source>
        <dbReference type="ARBA" id="ARBA00023237"/>
    </source>
</evidence>
<protein>
    <submittedName>
        <fullName evidence="12">TonB-linked SusC/RagA family outer membrane protein</fullName>
    </submittedName>
</protein>
<evidence type="ECO:0000256" key="5">
    <source>
        <dbReference type="ARBA" id="ARBA00023077"/>
    </source>
</evidence>
<name>A0A3E0E959_9FLAO</name>
<dbReference type="AlphaFoldDB" id="A0A3E0E959"/>
<dbReference type="PROSITE" id="PS52016">
    <property type="entry name" value="TONB_DEPENDENT_REC_3"/>
    <property type="match status" value="1"/>
</dbReference>
<dbReference type="SUPFAM" id="SSF49464">
    <property type="entry name" value="Carboxypeptidase regulatory domain-like"/>
    <property type="match status" value="1"/>
</dbReference>
<dbReference type="InterPro" id="IPR037066">
    <property type="entry name" value="Plug_dom_sf"/>
</dbReference>
<evidence type="ECO:0000256" key="2">
    <source>
        <dbReference type="ARBA" id="ARBA00022448"/>
    </source>
</evidence>
<evidence type="ECO:0000313" key="12">
    <source>
        <dbReference type="EMBL" id="REG94751.1"/>
    </source>
</evidence>
<evidence type="ECO:0000256" key="4">
    <source>
        <dbReference type="ARBA" id="ARBA00022692"/>
    </source>
</evidence>
<dbReference type="InterPro" id="IPR023997">
    <property type="entry name" value="TonB-dep_OMP_SusC/RagA_CS"/>
</dbReference>
<evidence type="ECO:0000256" key="3">
    <source>
        <dbReference type="ARBA" id="ARBA00022452"/>
    </source>
</evidence>
<evidence type="ECO:0000256" key="8">
    <source>
        <dbReference type="PROSITE-ProRule" id="PRU01360"/>
    </source>
</evidence>
<evidence type="ECO:0000313" key="13">
    <source>
        <dbReference type="Proteomes" id="UP000257136"/>
    </source>
</evidence>
<evidence type="ECO:0000259" key="11">
    <source>
        <dbReference type="Pfam" id="PF07715"/>
    </source>
</evidence>
<comment type="similarity">
    <text evidence="8 9">Belongs to the TonB-dependent receptor family.</text>
</comment>
<comment type="caution">
    <text evidence="12">The sequence shown here is derived from an EMBL/GenBank/DDBJ whole genome shotgun (WGS) entry which is preliminary data.</text>
</comment>
<keyword evidence="2 8" id="KW-0813">Transport</keyword>
<evidence type="ECO:0000256" key="6">
    <source>
        <dbReference type="ARBA" id="ARBA00023136"/>
    </source>
</evidence>
<feature type="domain" description="TonB-dependent receptor plug" evidence="11">
    <location>
        <begin position="157"/>
        <end position="265"/>
    </location>
</feature>
<keyword evidence="6 8" id="KW-0472">Membrane</keyword>
<organism evidence="12 13">
    <name type="scientific">Flavobacterium aquicola</name>
    <dbReference type="NCBI Taxonomy" id="1682742"/>
    <lineage>
        <taxon>Bacteria</taxon>
        <taxon>Pseudomonadati</taxon>
        <taxon>Bacteroidota</taxon>
        <taxon>Flavobacteriia</taxon>
        <taxon>Flavobacteriales</taxon>
        <taxon>Flavobacteriaceae</taxon>
        <taxon>Flavobacterium</taxon>
    </lineage>
</organism>
<dbReference type="InterPro" id="IPR012910">
    <property type="entry name" value="Plug_dom"/>
</dbReference>
<dbReference type="Gene3D" id="2.40.170.20">
    <property type="entry name" value="TonB-dependent receptor, beta-barrel domain"/>
    <property type="match status" value="1"/>
</dbReference>
<dbReference type="InterPro" id="IPR008969">
    <property type="entry name" value="CarboxyPept-like_regulatory"/>
</dbReference>
<keyword evidence="3 8" id="KW-1134">Transmembrane beta strand</keyword>
<dbReference type="InterPro" id="IPR023996">
    <property type="entry name" value="TonB-dep_OMP_SusC/RagA"/>
</dbReference>